<comment type="subcellular location">
    <subcellularLocation>
        <location evidence="1">Cell membrane</location>
        <topology evidence="1">Multi-pass membrane protein</topology>
    </subcellularLocation>
</comment>
<dbReference type="Gene3D" id="3.30.70.100">
    <property type="match status" value="1"/>
</dbReference>
<proteinExistence type="inferred from homology"/>
<evidence type="ECO:0000256" key="3">
    <source>
        <dbReference type="ARBA" id="ARBA00022475"/>
    </source>
</evidence>
<dbReference type="SUPFAM" id="SSF82861">
    <property type="entry name" value="Mechanosensitive channel protein MscS (YggB), transmembrane region"/>
    <property type="match status" value="1"/>
</dbReference>
<dbReference type="AlphaFoldDB" id="A0A6M4IMC2"/>
<evidence type="ECO:0000256" key="4">
    <source>
        <dbReference type="ARBA" id="ARBA00022692"/>
    </source>
</evidence>
<comment type="similarity">
    <text evidence="2">Belongs to the MscS (TC 1.A.23) family.</text>
</comment>
<dbReference type="PANTHER" id="PTHR30566:SF5">
    <property type="entry name" value="MECHANOSENSITIVE ION CHANNEL PROTEIN 1, MITOCHONDRIAL-RELATED"/>
    <property type="match status" value="1"/>
</dbReference>
<evidence type="ECO:0000259" key="10">
    <source>
        <dbReference type="Pfam" id="PF21082"/>
    </source>
</evidence>
<feature type="transmembrane region" description="Helical" evidence="7">
    <location>
        <begin position="191"/>
        <end position="215"/>
    </location>
</feature>
<keyword evidence="5 7" id="KW-1133">Transmembrane helix</keyword>
<evidence type="ECO:0000256" key="5">
    <source>
        <dbReference type="ARBA" id="ARBA00022989"/>
    </source>
</evidence>
<evidence type="ECO:0000313" key="12">
    <source>
        <dbReference type="EMBL" id="QJR34566.1"/>
    </source>
</evidence>
<dbReference type="InterPro" id="IPR049142">
    <property type="entry name" value="MS_channel_1st"/>
</dbReference>
<dbReference type="EMBL" id="CP053085">
    <property type="protein sequence ID" value="QJR34566.1"/>
    <property type="molecule type" value="Genomic_DNA"/>
</dbReference>
<evidence type="ECO:0000256" key="7">
    <source>
        <dbReference type="SAM" id="Phobius"/>
    </source>
</evidence>
<dbReference type="Gene3D" id="2.30.30.60">
    <property type="match status" value="1"/>
</dbReference>
<keyword evidence="6 7" id="KW-0472">Membrane</keyword>
<feature type="transmembrane region" description="Helical" evidence="7">
    <location>
        <begin position="314"/>
        <end position="333"/>
    </location>
</feature>
<feature type="signal peptide" evidence="8">
    <location>
        <begin position="1"/>
        <end position="26"/>
    </location>
</feature>
<dbReference type="SUPFAM" id="SSF50182">
    <property type="entry name" value="Sm-like ribonucleoproteins"/>
    <property type="match status" value="1"/>
</dbReference>
<feature type="domain" description="Mechanosensitive ion channel transmembrane helices 2/3" evidence="11">
    <location>
        <begin position="318"/>
        <end position="358"/>
    </location>
</feature>
<dbReference type="Gene3D" id="1.10.287.1260">
    <property type="match status" value="1"/>
</dbReference>
<dbReference type="Pfam" id="PF21088">
    <property type="entry name" value="MS_channel_1st"/>
    <property type="match status" value="1"/>
</dbReference>
<feature type="transmembrane region" description="Helical" evidence="7">
    <location>
        <begin position="264"/>
        <end position="285"/>
    </location>
</feature>
<organism evidence="12 13">
    <name type="scientific">Gemmatimonas groenlandica</name>
    <dbReference type="NCBI Taxonomy" id="2732249"/>
    <lineage>
        <taxon>Bacteria</taxon>
        <taxon>Pseudomonadati</taxon>
        <taxon>Gemmatimonadota</taxon>
        <taxon>Gemmatimonadia</taxon>
        <taxon>Gemmatimonadales</taxon>
        <taxon>Gemmatimonadaceae</taxon>
        <taxon>Gemmatimonas</taxon>
    </lineage>
</organism>
<dbReference type="GO" id="GO:0005886">
    <property type="term" value="C:plasma membrane"/>
    <property type="evidence" value="ECO:0007669"/>
    <property type="project" value="UniProtKB-SubCell"/>
</dbReference>
<evidence type="ECO:0000256" key="1">
    <source>
        <dbReference type="ARBA" id="ARBA00004651"/>
    </source>
</evidence>
<dbReference type="InterPro" id="IPR011014">
    <property type="entry name" value="MscS_channel_TM-2"/>
</dbReference>
<evidence type="ECO:0000259" key="11">
    <source>
        <dbReference type="Pfam" id="PF21088"/>
    </source>
</evidence>
<dbReference type="InterPro" id="IPR010920">
    <property type="entry name" value="LSM_dom_sf"/>
</dbReference>
<sequence>MRVRILISAALGFLAASLSLSQQARAQLGLPSRPSSTDSAATSVSSASPRAALQSFLRLAEANDWVGAAEYLSVSTAERDRASQLARRLKTILDQRLAIDVRTVSGAVSGDTTDGDMGGDRIGVITSVNGREDPVRMVRLSAPASGGPVRWVFSQATVGFIDSWFENLGAPWLRERLPRTLMREGPFNVYYWQWIGLGLAIPVVLLLAWGLGALLRNLLGRIARHTVTEWDDLLLEHLRGPFRLWAASLAIGPLLSLLDLNTRVAGFFTSLTRGLVLISIFWGLLRIIRLAQDRVANAAWATGQGTQARTLVPLLGNFLRVTLAIIALLVALAQFGYPVGTLLAGLGIGGIAVALAAQKTVEHLFGSVSLAADNAFRVGDWVRAGASEGAVERIGLRSTSIRTVDRTVVRIPNGRLADERIETFGERDRILLRTDIDLTYGTTPEQLERIRDALEAALRAHPLIFTDVVRVNVVAFTDSAIRVNVVAWFLTTDYQEFLHIRHAMLITFMRIIADNGSSFAFPSRTIYHVQQDGTTPVPVIGASAPAADV</sequence>
<reference evidence="12 13" key="1">
    <citation type="submission" date="2020-05" db="EMBL/GenBank/DDBJ databases">
        <title>Complete genome sequence of Gemmatimonas greenlandica TET16.</title>
        <authorList>
            <person name="Zeng Y."/>
        </authorList>
    </citation>
    <scope>NUCLEOTIDE SEQUENCE [LARGE SCALE GENOMIC DNA]</scope>
    <source>
        <strain evidence="12 13">TET16</strain>
    </source>
</reference>
<dbReference type="InterPro" id="IPR011066">
    <property type="entry name" value="MscS_channel_C_sf"/>
</dbReference>
<feature type="transmembrane region" description="Helical" evidence="7">
    <location>
        <begin position="339"/>
        <end position="357"/>
    </location>
</feature>
<name>A0A6M4IMC2_9BACT</name>
<dbReference type="SUPFAM" id="SSF82689">
    <property type="entry name" value="Mechanosensitive channel protein MscS (YggB), C-terminal domain"/>
    <property type="match status" value="1"/>
</dbReference>
<dbReference type="InterPro" id="IPR023408">
    <property type="entry name" value="MscS_beta-dom_sf"/>
</dbReference>
<feature type="domain" description="Mechanosensitive ion channel MscS" evidence="9">
    <location>
        <begin position="360"/>
        <end position="422"/>
    </location>
</feature>
<evidence type="ECO:0000256" key="8">
    <source>
        <dbReference type="SAM" id="SignalP"/>
    </source>
</evidence>
<feature type="chain" id="PRO_5026656894" evidence="8">
    <location>
        <begin position="27"/>
        <end position="549"/>
    </location>
</feature>
<keyword evidence="3" id="KW-1003">Cell membrane</keyword>
<keyword evidence="8" id="KW-0732">Signal</keyword>
<dbReference type="Pfam" id="PF00924">
    <property type="entry name" value="MS_channel_2nd"/>
    <property type="match status" value="1"/>
</dbReference>
<dbReference type="Proteomes" id="UP000500938">
    <property type="component" value="Chromosome"/>
</dbReference>
<evidence type="ECO:0000256" key="2">
    <source>
        <dbReference type="ARBA" id="ARBA00008017"/>
    </source>
</evidence>
<dbReference type="KEGG" id="ggr:HKW67_03050"/>
<dbReference type="InterPro" id="IPR049278">
    <property type="entry name" value="MS_channel_C"/>
</dbReference>
<dbReference type="RefSeq" id="WP_171223993.1">
    <property type="nucleotide sequence ID" value="NZ_CP053085.1"/>
</dbReference>
<protein>
    <submittedName>
        <fullName evidence="12">Mechanosensitive ion channel family protein</fullName>
    </submittedName>
</protein>
<dbReference type="GO" id="GO:0008381">
    <property type="term" value="F:mechanosensitive monoatomic ion channel activity"/>
    <property type="evidence" value="ECO:0007669"/>
    <property type="project" value="UniProtKB-ARBA"/>
</dbReference>
<evidence type="ECO:0000259" key="9">
    <source>
        <dbReference type="Pfam" id="PF00924"/>
    </source>
</evidence>
<evidence type="ECO:0000256" key="6">
    <source>
        <dbReference type="ARBA" id="ARBA00023136"/>
    </source>
</evidence>
<feature type="domain" description="Mechanosensitive ion channel MscS C-terminal" evidence="10">
    <location>
        <begin position="433"/>
        <end position="518"/>
    </location>
</feature>
<evidence type="ECO:0000313" key="13">
    <source>
        <dbReference type="Proteomes" id="UP000500938"/>
    </source>
</evidence>
<keyword evidence="13" id="KW-1185">Reference proteome</keyword>
<gene>
    <name evidence="12" type="ORF">HKW67_03050</name>
</gene>
<dbReference type="Pfam" id="PF21082">
    <property type="entry name" value="MS_channel_3rd"/>
    <property type="match status" value="1"/>
</dbReference>
<dbReference type="PANTHER" id="PTHR30566">
    <property type="entry name" value="YNAI-RELATED MECHANOSENSITIVE ION CHANNEL"/>
    <property type="match status" value="1"/>
</dbReference>
<dbReference type="InterPro" id="IPR006685">
    <property type="entry name" value="MscS_channel_2nd"/>
</dbReference>
<accession>A0A6M4IMC2</accession>
<keyword evidence="4 7" id="KW-0812">Transmembrane</keyword>